<sequence>MVRLTFASLDSLKSRAWIDFRSVDTPLLLFPTRMSELIFTTIVNLLTPTSSLGLPELILNSPSLTRT</sequence>
<proteinExistence type="predicted"/>
<evidence type="ECO:0000313" key="2">
    <source>
        <dbReference type="Proteomes" id="UP001419268"/>
    </source>
</evidence>
<gene>
    <name evidence="1" type="ORF">Scep_021817</name>
</gene>
<name>A0AAP0F988_9MAGN</name>
<organism evidence="1 2">
    <name type="scientific">Stephania cephalantha</name>
    <dbReference type="NCBI Taxonomy" id="152367"/>
    <lineage>
        <taxon>Eukaryota</taxon>
        <taxon>Viridiplantae</taxon>
        <taxon>Streptophyta</taxon>
        <taxon>Embryophyta</taxon>
        <taxon>Tracheophyta</taxon>
        <taxon>Spermatophyta</taxon>
        <taxon>Magnoliopsida</taxon>
        <taxon>Ranunculales</taxon>
        <taxon>Menispermaceae</taxon>
        <taxon>Menispermoideae</taxon>
        <taxon>Cissampelideae</taxon>
        <taxon>Stephania</taxon>
    </lineage>
</organism>
<dbReference type="Proteomes" id="UP001419268">
    <property type="component" value="Unassembled WGS sequence"/>
</dbReference>
<dbReference type="AlphaFoldDB" id="A0AAP0F988"/>
<protein>
    <submittedName>
        <fullName evidence="1">Uncharacterized protein</fullName>
    </submittedName>
</protein>
<comment type="caution">
    <text evidence="1">The sequence shown here is derived from an EMBL/GenBank/DDBJ whole genome shotgun (WGS) entry which is preliminary data.</text>
</comment>
<keyword evidence="2" id="KW-1185">Reference proteome</keyword>
<evidence type="ECO:0000313" key="1">
    <source>
        <dbReference type="EMBL" id="KAK9104973.1"/>
    </source>
</evidence>
<accession>A0AAP0F988</accession>
<dbReference type="EMBL" id="JBBNAG010000009">
    <property type="protein sequence ID" value="KAK9104973.1"/>
    <property type="molecule type" value="Genomic_DNA"/>
</dbReference>
<reference evidence="1 2" key="1">
    <citation type="submission" date="2024-01" db="EMBL/GenBank/DDBJ databases">
        <title>Genome assemblies of Stephania.</title>
        <authorList>
            <person name="Yang L."/>
        </authorList>
    </citation>
    <scope>NUCLEOTIDE SEQUENCE [LARGE SCALE GENOMIC DNA]</scope>
    <source>
        <strain evidence="1">JXDWG</strain>
        <tissue evidence="1">Leaf</tissue>
    </source>
</reference>